<dbReference type="Proteomes" id="UP000192330">
    <property type="component" value="Unassembled WGS sequence"/>
</dbReference>
<sequence>MTNIKFMGFKVRSSDTINGVTVAAWQDIADTGRTIWDQDPSPEVSVRINTQRSDHRVAPEAMFCDLTLKGFETNTLPEGRYDRSYHDKYVWWDYGEGYTFSSPTNVLSLDAADGGARTNSRYSRGPLGSHVFRTPGMYTVRVAVLEPSSGKWGYASVTLTVGDPDTFHAGTATLFVDTTGVYANAPAGAQTFTSITSAFTALDKATTPHRIVLERDQTHTVTSLLLFRPPSHANGVSLRLEARQGLGQKPIVTPSVGFSSEILIYDNSLRDAKGIDSGTVFAGIEFQGLWDVTNETGTQINCLNFPEEGAANVVIDDCEFSNWALTLYLNGTTPNRLIALNDLSISDWGDYGMLDNSRSLLAIMGCGIIQNPNAQAGGPKDGTHNAHGPLRIAEPTKTNIWACDLFSSTGWSNYNSIRAVQTALRWNTSAPVTGAKLNLQGCALESAYMTLLVQAQNTGNPRDLVNALVEGNILVAGFQARSVIETCYGGTTARNNTLIFANTARDSRPIGGLNLPKYGFFYFHGGSSGNIDNETTPIRLYNNTLVNLTDAVAPVFSDAIGFRLVAEANNLVHEPNIETPNTPYAPLVEIPAFSCRYIGYRDEKTPFDATYATPVDSAALWVPQLGSSALGAALVQPDASVDFRGALRPEPPSIGALEAD</sequence>
<reference evidence="2 3" key="1">
    <citation type="submission" date="2017-04" db="EMBL/GenBank/DDBJ databases">
        <authorList>
            <person name="Afonso C.L."/>
            <person name="Miller P.J."/>
            <person name="Scott M.A."/>
            <person name="Spackman E."/>
            <person name="Goraichik I."/>
            <person name="Dimitrov K.M."/>
            <person name="Suarez D.L."/>
            <person name="Swayne D.E."/>
        </authorList>
    </citation>
    <scope>NUCLEOTIDE SEQUENCE [LARGE SCALE GENOMIC DNA]</scope>
    <source>
        <strain evidence="2 3">CGMCC 1.12644</strain>
    </source>
</reference>
<dbReference type="OrthoDB" id="7860956at2"/>
<dbReference type="AlphaFoldDB" id="A0A1W2EQP3"/>
<evidence type="ECO:0000313" key="2">
    <source>
        <dbReference type="EMBL" id="SMD11458.1"/>
    </source>
</evidence>
<dbReference type="RefSeq" id="WP_143514687.1">
    <property type="nucleotide sequence ID" value="NZ_FWYD01000035.1"/>
</dbReference>
<protein>
    <recommendedName>
        <fullName evidence="1">PKD domain-containing protein</fullName>
    </recommendedName>
</protein>
<dbReference type="InterPro" id="IPR011050">
    <property type="entry name" value="Pectin_lyase_fold/virulence"/>
</dbReference>
<dbReference type="InterPro" id="IPR000601">
    <property type="entry name" value="PKD_dom"/>
</dbReference>
<keyword evidence="3" id="KW-1185">Reference proteome</keyword>
<dbReference type="PROSITE" id="PS50093">
    <property type="entry name" value="PKD"/>
    <property type="match status" value="1"/>
</dbReference>
<proteinExistence type="predicted"/>
<accession>A0A1W2EQP3</accession>
<dbReference type="EMBL" id="FWYD01000035">
    <property type="protein sequence ID" value="SMD11458.1"/>
    <property type="molecule type" value="Genomic_DNA"/>
</dbReference>
<organism evidence="2 3">
    <name type="scientific">Primorskyibacter flagellatus</name>
    <dbReference type="NCBI Taxonomy" id="1387277"/>
    <lineage>
        <taxon>Bacteria</taxon>
        <taxon>Pseudomonadati</taxon>
        <taxon>Pseudomonadota</taxon>
        <taxon>Alphaproteobacteria</taxon>
        <taxon>Rhodobacterales</taxon>
        <taxon>Roseobacteraceae</taxon>
        <taxon>Primorskyibacter</taxon>
    </lineage>
</organism>
<name>A0A1W2EQP3_9RHOB</name>
<dbReference type="STRING" id="1387277.SAMN06295998_13513"/>
<evidence type="ECO:0000259" key="1">
    <source>
        <dbReference type="PROSITE" id="PS50093"/>
    </source>
</evidence>
<feature type="domain" description="PKD" evidence="1">
    <location>
        <begin position="92"/>
        <end position="144"/>
    </location>
</feature>
<gene>
    <name evidence="2" type="ORF">SAMN06295998_13513</name>
</gene>
<evidence type="ECO:0000313" key="3">
    <source>
        <dbReference type="Proteomes" id="UP000192330"/>
    </source>
</evidence>
<dbReference type="SUPFAM" id="SSF51126">
    <property type="entry name" value="Pectin lyase-like"/>
    <property type="match status" value="1"/>
</dbReference>